<organism evidence="2 3">
    <name type="scientific">Morchella conica CCBAS932</name>
    <dbReference type="NCBI Taxonomy" id="1392247"/>
    <lineage>
        <taxon>Eukaryota</taxon>
        <taxon>Fungi</taxon>
        <taxon>Dikarya</taxon>
        <taxon>Ascomycota</taxon>
        <taxon>Pezizomycotina</taxon>
        <taxon>Pezizomycetes</taxon>
        <taxon>Pezizales</taxon>
        <taxon>Morchellaceae</taxon>
        <taxon>Morchella</taxon>
    </lineage>
</organism>
<feature type="signal peptide" evidence="1">
    <location>
        <begin position="1"/>
        <end position="19"/>
    </location>
</feature>
<gene>
    <name evidence="2" type="ORF">P167DRAFT_608609</name>
</gene>
<dbReference type="Proteomes" id="UP000277580">
    <property type="component" value="Unassembled WGS sequence"/>
</dbReference>
<evidence type="ECO:0000313" key="3">
    <source>
        <dbReference type="Proteomes" id="UP000277580"/>
    </source>
</evidence>
<dbReference type="OrthoDB" id="5313099at2759"/>
<evidence type="ECO:0000256" key="1">
    <source>
        <dbReference type="SAM" id="SignalP"/>
    </source>
</evidence>
<keyword evidence="1" id="KW-0732">Signal</keyword>
<name>A0A3N4KDI6_9PEZI</name>
<dbReference type="InParanoid" id="A0A3N4KDI6"/>
<dbReference type="EMBL" id="ML119161">
    <property type="protein sequence ID" value="RPB08586.1"/>
    <property type="molecule type" value="Genomic_DNA"/>
</dbReference>
<proteinExistence type="predicted"/>
<dbReference type="AlphaFoldDB" id="A0A3N4KDI6"/>
<accession>A0A3N4KDI6</accession>
<protein>
    <submittedName>
        <fullName evidence="2">Uncharacterized protein</fullName>
    </submittedName>
</protein>
<keyword evidence="3" id="KW-1185">Reference proteome</keyword>
<reference evidence="2 3" key="1">
    <citation type="journal article" date="2018" name="Nat. Ecol. Evol.">
        <title>Pezizomycetes genomes reveal the molecular basis of ectomycorrhizal truffle lifestyle.</title>
        <authorList>
            <person name="Murat C."/>
            <person name="Payen T."/>
            <person name="Noel B."/>
            <person name="Kuo A."/>
            <person name="Morin E."/>
            <person name="Chen J."/>
            <person name="Kohler A."/>
            <person name="Krizsan K."/>
            <person name="Balestrini R."/>
            <person name="Da Silva C."/>
            <person name="Montanini B."/>
            <person name="Hainaut M."/>
            <person name="Levati E."/>
            <person name="Barry K.W."/>
            <person name="Belfiori B."/>
            <person name="Cichocki N."/>
            <person name="Clum A."/>
            <person name="Dockter R.B."/>
            <person name="Fauchery L."/>
            <person name="Guy J."/>
            <person name="Iotti M."/>
            <person name="Le Tacon F."/>
            <person name="Lindquist E.A."/>
            <person name="Lipzen A."/>
            <person name="Malagnac F."/>
            <person name="Mello A."/>
            <person name="Molinier V."/>
            <person name="Miyauchi S."/>
            <person name="Poulain J."/>
            <person name="Riccioni C."/>
            <person name="Rubini A."/>
            <person name="Sitrit Y."/>
            <person name="Splivallo R."/>
            <person name="Traeger S."/>
            <person name="Wang M."/>
            <person name="Zifcakova L."/>
            <person name="Wipf D."/>
            <person name="Zambonelli A."/>
            <person name="Paolocci F."/>
            <person name="Nowrousian M."/>
            <person name="Ottonello S."/>
            <person name="Baldrian P."/>
            <person name="Spatafora J.W."/>
            <person name="Henrissat B."/>
            <person name="Nagy L.G."/>
            <person name="Aury J.M."/>
            <person name="Wincker P."/>
            <person name="Grigoriev I.V."/>
            <person name="Bonfante P."/>
            <person name="Martin F.M."/>
        </authorList>
    </citation>
    <scope>NUCLEOTIDE SEQUENCE [LARGE SCALE GENOMIC DNA]</scope>
    <source>
        <strain evidence="2 3">CCBAS932</strain>
    </source>
</reference>
<feature type="chain" id="PRO_5018038177" evidence="1">
    <location>
        <begin position="20"/>
        <end position="272"/>
    </location>
</feature>
<evidence type="ECO:0000313" key="2">
    <source>
        <dbReference type="EMBL" id="RPB08586.1"/>
    </source>
</evidence>
<sequence>MKCISGLCLFLLHLSVALALEAPRSRPYYGASPRHEATKHEQENLVEIIFENFRDGEATILEEEVRSLLSDFVPAALKAAVKKNDPLKILPGIGDEGWSIVQMALVHLSSILLQHDLTFIGGDGGEDLSELWENACAGGNNDLAVWHGNKNKRNGRRGGSNTIAVCSSYFGKPATSSIKDTEPSKFCEMSNKDILGLKSTILLRELAQTSHVGEGLMPREEMTIEGIAAVQTGNAQGILQKTGEVNADLEQVNVDSFTLYVALTWFRSICKE</sequence>